<comment type="caution">
    <text evidence="1">The sequence shown here is derived from an EMBL/GenBank/DDBJ whole genome shotgun (WGS) entry which is preliminary data.</text>
</comment>
<name>A0ABU8IMU0_9BURK</name>
<evidence type="ECO:0000313" key="2">
    <source>
        <dbReference type="Proteomes" id="UP001386437"/>
    </source>
</evidence>
<dbReference type="EMBL" id="JACFYJ010000006">
    <property type="protein sequence ID" value="MEI5996804.1"/>
    <property type="molecule type" value="Genomic_DNA"/>
</dbReference>
<evidence type="ECO:0000313" key="1">
    <source>
        <dbReference type="EMBL" id="MEI5996804.1"/>
    </source>
</evidence>
<keyword evidence="2" id="KW-1185">Reference proteome</keyword>
<proteinExistence type="predicted"/>
<accession>A0ABU8IMU0</accession>
<sequence>MNTTQIYTVRVTKPDGYIYRNQYIGGRALREGLANWAEVLLPGETLVVIEGIDPVEA</sequence>
<organism evidence="1 2">
    <name type="scientific">Paraburkholderia bengalensis</name>
    <dbReference type="NCBI Taxonomy" id="2747562"/>
    <lineage>
        <taxon>Bacteria</taxon>
        <taxon>Pseudomonadati</taxon>
        <taxon>Pseudomonadota</taxon>
        <taxon>Betaproteobacteria</taxon>
        <taxon>Burkholderiales</taxon>
        <taxon>Burkholderiaceae</taxon>
        <taxon>Paraburkholderia</taxon>
    </lineage>
</organism>
<dbReference type="RefSeq" id="WP_336597206.1">
    <property type="nucleotide sequence ID" value="NZ_JACFYJ010000006.1"/>
</dbReference>
<gene>
    <name evidence="1" type="ORF">H3V53_06200</name>
</gene>
<dbReference type="Proteomes" id="UP001386437">
    <property type="component" value="Unassembled WGS sequence"/>
</dbReference>
<protein>
    <submittedName>
        <fullName evidence="1">Uncharacterized protein</fullName>
    </submittedName>
</protein>
<reference evidence="1 2" key="1">
    <citation type="journal article" date="2022" name="Arch. Microbiol.">
        <title>Paraburkholderia bengalensis sp. nov. isolated from roots of Oryza sativa, IR64.</title>
        <authorList>
            <person name="Nag P."/>
            <person name="Mondal N."/>
            <person name="Sarkar J."/>
            <person name="Das S."/>
        </authorList>
    </citation>
    <scope>NUCLEOTIDE SEQUENCE [LARGE SCALE GENOMIC DNA]</scope>
    <source>
        <strain evidence="1 2">IR64_4_BI</strain>
    </source>
</reference>